<evidence type="ECO:0000256" key="4">
    <source>
        <dbReference type="SAM" id="Coils"/>
    </source>
</evidence>
<name>A0ABM3ZUG2_ZIZJJ</name>
<feature type="coiled-coil region" evidence="4">
    <location>
        <begin position="141"/>
        <end position="175"/>
    </location>
</feature>
<dbReference type="SUPFAM" id="SSF57959">
    <property type="entry name" value="Leucine zipper domain"/>
    <property type="match status" value="1"/>
</dbReference>
<dbReference type="Proteomes" id="UP001652623">
    <property type="component" value="Chromosome 10"/>
</dbReference>
<evidence type="ECO:0000256" key="1">
    <source>
        <dbReference type="ARBA" id="ARBA00023015"/>
    </source>
</evidence>
<keyword evidence="3" id="KW-0539">Nucleus</keyword>
<proteinExistence type="predicted"/>
<keyword evidence="7" id="KW-1185">Reference proteome</keyword>
<dbReference type="InterPro" id="IPR044759">
    <property type="entry name" value="bZIP_RF2"/>
</dbReference>
<keyword evidence="2" id="KW-0804">Transcription</keyword>
<dbReference type="InterPro" id="IPR004827">
    <property type="entry name" value="bZIP"/>
</dbReference>
<organism evidence="7 8">
    <name type="scientific">Ziziphus jujuba</name>
    <name type="common">Chinese jujube</name>
    <name type="synonym">Ziziphus sativa</name>
    <dbReference type="NCBI Taxonomy" id="326968"/>
    <lineage>
        <taxon>Eukaryota</taxon>
        <taxon>Viridiplantae</taxon>
        <taxon>Streptophyta</taxon>
        <taxon>Embryophyta</taxon>
        <taxon>Tracheophyta</taxon>
        <taxon>Spermatophyta</taxon>
        <taxon>Magnoliopsida</taxon>
        <taxon>eudicotyledons</taxon>
        <taxon>Gunneridae</taxon>
        <taxon>Pentapetalae</taxon>
        <taxon>rosids</taxon>
        <taxon>fabids</taxon>
        <taxon>Rosales</taxon>
        <taxon>Rhamnaceae</taxon>
        <taxon>Paliureae</taxon>
        <taxon>Ziziphus</taxon>
    </lineage>
</organism>
<evidence type="ECO:0000256" key="5">
    <source>
        <dbReference type="SAM" id="MobiDB-lite"/>
    </source>
</evidence>
<evidence type="ECO:0000256" key="2">
    <source>
        <dbReference type="ARBA" id="ARBA00023163"/>
    </source>
</evidence>
<sequence>MIAQRVGPKSNTLPPLSPKVQSLNSNFLIPFPSAKEIPIISDKDEESVPADNSNTETDQVHHQDPNANANAHADPKRLKRIVASRQYSQKYRLKQLQYISQLETEVKALQAEVAIASPRIKYSDRQNALLRAENSSIKQRLSAFSGELLFKEAQYEELKKERDSLKQFSEVYQQQMSEMLRNGPAMYQMVNTMSLNQSARGLNQFPEPVNPPNHQNLNQFAPGLQFININNNNNTPNPDHSYNFM</sequence>
<feature type="domain" description="BZIP" evidence="6">
    <location>
        <begin position="72"/>
        <end position="136"/>
    </location>
</feature>
<reference evidence="8" key="1">
    <citation type="submission" date="2025-08" db="UniProtKB">
        <authorList>
            <consortium name="RefSeq"/>
        </authorList>
    </citation>
    <scope>IDENTIFICATION</scope>
    <source>
        <tissue evidence="8">Seedling</tissue>
    </source>
</reference>
<dbReference type="InterPro" id="IPR046347">
    <property type="entry name" value="bZIP_sf"/>
</dbReference>
<keyword evidence="1" id="KW-0805">Transcription regulation</keyword>
<dbReference type="GeneID" id="132799682"/>
<dbReference type="CDD" id="cd14703">
    <property type="entry name" value="bZIP_plant_RF2"/>
    <property type="match status" value="1"/>
</dbReference>
<evidence type="ECO:0000259" key="6">
    <source>
        <dbReference type="SMART" id="SM00338"/>
    </source>
</evidence>
<keyword evidence="4" id="KW-0175">Coiled coil</keyword>
<feature type="region of interest" description="Disordered" evidence="5">
    <location>
        <begin position="44"/>
        <end position="75"/>
    </location>
</feature>
<evidence type="ECO:0000256" key="3">
    <source>
        <dbReference type="ARBA" id="ARBA00023242"/>
    </source>
</evidence>
<evidence type="ECO:0000313" key="7">
    <source>
        <dbReference type="Proteomes" id="UP001652623"/>
    </source>
</evidence>
<evidence type="ECO:0000313" key="8">
    <source>
        <dbReference type="RefSeq" id="XP_060668109.1"/>
    </source>
</evidence>
<dbReference type="PANTHER" id="PTHR46391">
    <property type="entry name" value="BASIC LEUCINE ZIPPER 34"/>
    <property type="match status" value="1"/>
</dbReference>
<dbReference type="InterPro" id="IPR052483">
    <property type="entry name" value="bZIP_transcription_regulators"/>
</dbReference>
<dbReference type="SMART" id="SM00338">
    <property type="entry name" value="BRLZ"/>
    <property type="match status" value="1"/>
</dbReference>
<protein>
    <submittedName>
        <fullName evidence="8">Basic leucine zipper 61-like</fullName>
    </submittedName>
</protein>
<gene>
    <name evidence="8" type="primary">LOC132799682</name>
</gene>
<accession>A0ABM3ZUG2</accession>
<dbReference type="RefSeq" id="XP_060668109.1">
    <property type="nucleotide sequence ID" value="XM_060812126.1"/>
</dbReference>
<dbReference type="PANTHER" id="PTHR46391:SF21">
    <property type="entry name" value="BZIP DOMAIN-CONTAINING PROTEIN"/>
    <property type="match status" value="1"/>
</dbReference>